<sequence length="160" mass="18242">MENFQEYTLRNIQEQDCTLLKKMARDCGTLDVHTAYTYWVVSRFFADTSFVLCRGSEPVGYIMAIEVPEGVFIWQIGILKEYRGKGISALLISPVFEAARRRGANILLSIDEENAASNAAFRAFCQRQGLKMETCGDVKLRDAYDPTFSECEKLYCIHIE</sequence>
<organism evidence="2 3">
    <name type="scientific">Pseudoflavonifractor capillosus ATCC 29799</name>
    <dbReference type="NCBI Taxonomy" id="411467"/>
    <lineage>
        <taxon>Bacteria</taxon>
        <taxon>Bacillati</taxon>
        <taxon>Bacillota</taxon>
        <taxon>Clostridia</taxon>
        <taxon>Eubacteriales</taxon>
        <taxon>Oscillospiraceae</taxon>
        <taxon>Pseudoflavonifractor</taxon>
    </lineage>
</organism>
<dbReference type="InterPro" id="IPR016181">
    <property type="entry name" value="Acyl_CoA_acyltransferase"/>
</dbReference>
<dbReference type="GO" id="GO:0016747">
    <property type="term" value="F:acyltransferase activity, transferring groups other than amino-acyl groups"/>
    <property type="evidence" value="ECO:0007669"/>
    <property type="project" value="InterPro"/>
</dbReference>
<dbReference type="Pfam" id="PF00583">
    <property type="entry name" value="Acetyltransf_1"/>
    <property type="match status" value="1"/>
</dbReference>
<dbReference type="eggNOG" id="COG0456">
    <property type="taxonomic scope" value="Bacteria"/>
</dbReference>
<dbReference type="InterPro" id="IPR017255">
    <property type="entry name" value="AcTrfase_GNAT_prd"/>
</dbReference>
<evidence type="ECO:0000313" key="3">
    <source>
        <dbReference type="Proteomes" id="UP000003639"/>
    </source>
</evidence>
<dbReference type="STRING" id="411467.BACCAP_04820"/>
<keyword evidence="2" id="KW-0808">Transferase</keyword>
<proteinExistence type="predicted"/>
<keyword evidence="3" id="KW-1185">Reference proteome</keyword>
<reference evidence="2 3" key="2">
    <citation type="submission" date="2007-06" db="EMBL/GenBank/DDBJ databases">
        <title>Draft genome sequence of Pseudoflavonifractor capillosus ATCC 29799.</title>
        <authorList>
            <person name="Sudarsanam P."/>
            <person name="Ley R."/>
            <person name="Guruge J."/>
            <person name="Turnbaugh P.J."/>
            <person name="Mahowald M."/>
            <person name="Liep D."/>
            <person name="Gordon J."/>
        </authorList>
    </citation>
    <scope>NUCLEOTIDE SEQUENCE [LARGE SCALE GENOMIC DNA]</scope>
    <source>
        <strain evidence="2 3">ATCC 29799</strain>
    </source>
</reference>
<evidence type="ECO:0000259" key="1">
    <source>
        <dbReference type="PROSITE" id="PS51186"/>
    </source>
</evidence>
<dbReference type="InterPro" id="IPR000182">
    <property type="entry name" value="GNAT_dom"/>
</dbReference>
<protein>
    <submittedName>
        <fullName evidence="2">Putative L-2,4-diaminobutyric acid acetyltransferase</fullName>
    </submittedName>
</protein>
<evidence type="ECO:0000313" key="2">
    <source>
        <dbReference type="EMBL" id="EDM97358.1"/>
    </source>
</evidence>
<dbReference type="SUPFAM" id="SSF55729">
    <property type="entry name" value="Acyl-CoA N-acyltransferases (Nat)"/>
    <property type="match status" value="1"/>
</dbReference>
<dbReference type="OrthoDB" id="9796171at2"/>
<dbReference type="PIRSF" id="PIRSF037663">
    <property type="entry name" value="Acetyltransf_GNAT_prd"/>
    <property type="match status" value="1"/>
</dbReference>
<dbReference type="EMBL" id="AAXG02000057">
    <property type="protein sequence ID" value="EDM97358.1"/>
    <property type="molecule type" value="Genomic_DNA"/>
</dbReference>
<dbReference type="AlphaFoldDB" id="A6P2T7"/>
<feature type="domain" description="N-acetyltransferase" evidence="1">
    <location>
        <begin position="7"/>
        <end position="155"/>
    </location>
</feature>
<name>A6P2T7_9FIRM</name>
<reference evidence="2 3" key="1">
    <citation type="submission" date="2007-04" db="EMBL/GenBank/DDBJ databases">
        <authorList>
            <person name="Fulton L."/>
            <person name="Clifton S."/>
            <person name="Fulton B."/>
            <person name="Xu J."/>
            <person name="Minx P."/>
            <person name="Pepin K.H."/>
            <person name="Johnson M."/>
            <person name="Thiruvilangam P."/>
            <person name="Bhonagiri V."/>
            <person name="Nash W.E."/>
            <person name="Mardis E.R."/>
            <person name="Wilson R.K."/>
        </authorList>
    </citation>
    <scope>NUCLEOTIDE SEQUENCE [LARGE SCALE GENOMIC DNA]</scope>
    <source>
        <strain evidence="2 3">ATCC 29799</strain>
    </source>
</reference>
<accession>A6P2T7</accession>
<dbReference type="CDD" id="cd04301">
    <property type="entry name" value="NAT_SF"/>
    <property type="match status" value="1"/>
</dbReference>
<gene>
    <name evidence="2" type="ORF">BACCAP_04820</name>
</gene>
<dbReference type="PROSITE" id="PS51186">
    <property type="entry name" value="GNAT"/>
    <property type="match status" value="1"/>
</dbReference>
<dbReference type="Proteomes" id="UP000003639">
    <property type="component" value="Unassembled WGS sequence"/>
</dbReference>
<comment type="caution">
    <text evidence="2">The sequence shown here is derived from an EMBL/GenBank/DDBJ whole genome shotgun (WGS) entry which is preliminary data.</text>
</comment>
<dbReference type="Gene3D" id="3.40.630.30">
    <property type="match status" value="1"/>
</dbReference>